<dbReference type="GO" id="GO:0000166">
    <property type="term" value="F:nucleotide binding"/>
    <property type="evidence" value="ECO:0007669"/>
    <property type="project" value="InterPro"/>
</dbReference>
<proteinExistence type="predicted"/>
<dbReference type="EC" id="2.7.7.7" evidence="1"/>
<evidence type="ECO:0000313" key="9">
    <source>
        <dbReference type="Proteomes" id="UP001153678"/>
    </source>
</evidence>
<dbReference type="GO" id="GO:0003677">
    <property type="term" value="F:DNA binding"/>
    <property type="evidence" value="ECO:0007669"/>
    <property type="project" value="UniProtKB-KW"/>
</dbReference>
<dbReference type="OrthoDB" id="2386615at2759"/>
<dbReference type="GO" id="GO:0003887">
    <property type="term" value="F:DNA-directed DNA polymerase activity"/>
    <property type="evidence" value="ECO:0007669"/>
    <property type="project" value="UniProtKB-KW"/>
</dbReference>
<dbReference type="Gene3D" id="3.90.1600.10">
    <property type="entry name" value="Palm domain of DNA polymerase"/>
    <property type="match status" value="1"/>
</dbReference>
<evidence type="ECO:0000256" key="1">
    <source>
        <dbReference type="ARBA" id="ARBA00012417"/>
    </source>
</evidence>
<accession>A0A9W4WUS6</accession>
<organism evidence="8 9">
    <name type="scientific">Funneliformis geosporum</name>
    <dbReference type="NCBI Taxonomy" id="1117311"/>
    <lineage>
        <taxon>Eukaryota</taxon>
        <taxon>Fungi</taxon>
        <taxon>Fungi incertae sedis</taxon>
        <taxon>Mucoromycota</taxon>
        <taxon>Glomeromycotina</taxon>
        <taxon>Glomeromycetes</taxon>
        <taxon>Glomerales</taxon>
        <taxon>Glomeraceae</taxon>
        <taxon>Funneliformis</taxon>
    </lineage>
</organism>
<keyword evidence="5" id="KW-0238">DNA-binding</keyword>
<evidence type="ECO:0000313" key="8">
    <source>
        <dbReference type="EMBL" id="CAI2173666.1"/>
    </source>
</evidence>
<evidence type="ECO:0000259" key="7">
    <source>
        <dbReference type="Pfam" id="PF00136"/>
    </source>
</evidence>
<dbReference type="PANTHER" id="PTHR10322">
    <property type="entry name" value="DNA POLYMERASE CATALYTIC SUBUNIT"/>
    <property type="match status" value="1"/>
</dbReference>
<dbReference type="InterPro" id="IPR023211">
    <property type="entry name" value="DNA_pol_palm_dom_sf"/>
</dbReference>
<dbReference type="Proteomes" id="UP001153678">
    <property type="component" value="Unassembled WGS sequence"/>
</dbReference>
<feature type="non-terminal residue" evidence="8">
    <location>
        <position position="260"/>
    </location>
</feature>
<evidence type="ECO:0000256" key="2">
    <source>
        <dbReference type="ARBA" id="ARBA00022679"/>
    </source>
</evidence>
<comment type="caution">
    <text evidence="8">The sequence shown here is derived from an EMBL/GenBank/DDBJ whole genome shotgun (WGS) entry which is preliminary data.</text>
</comment>
<dbReference type="EMBL" id="CAMKVN010001097">
    <property type="protein sequence ID" value="CAI2173666.1"/>
    <property type="molecule type" value="Genomic_DNA"/>
</dbReference>
<name>A0A9W4WUS6_9GLOM</name>
<comment type="catalytic activity">
    <reaction evidence="6">
        <text>DNA(n) + a 2'-deoxyribonucleoside 5'-triphosphate = DNA(n+1) + diphosphate</text>
        <dbReference type="Rhea" id="RHEA:22508"/>
        <dbReference type="Rhea" id="RHEA-COMP:17339"/>
        <dbReference type="Rhea" id="RHEA-COMP:17340"/>
        <dbReference type="ChEBI" id="CHEBI:33019"/>
        <dbReference type="ChEBI" id="CHEBI:61560"/>
        <dbReference type="ChEBI" id="CHEBI:173112"/>
        <dbReference type="EC" id="2.7.7.7"/>
    </reaction>
</comment>
<dbReference type="InterPro" id="IPR050240">
    <property type="entry name" value="DNA_pol_type-B"/>
</dbReference>
<dbReference type="PANTHER" id="PTHR10322:SF23">
    <property type="entry name" value="DNA POLYMERASE DELTA CATALYTIC SUBUNIT"/>
    <property type="match status" value="1"/>
</dbReference>
<dbReference type="AlphaFoldDB" id="A0A9W4WUS6"/>
<dbReference type="SUPFAM" id="SSF56672">
    <property type="entry name" value="DNA/RNA polymerases"/>
    <property type="match status" value="1"/>
</dbReference>
<sequence length="260" mass="30538">MVEYVLVCFDYCCLDAKQNTLKVFMNTFYGTAGDSKSPFFLRELAGGVTSARQRNIKLVVDFVKRKGFGISNRISKEEYWSRMVEISMVEMEKLRIEVNVFLKEDNGSSYLKMAYEKVLFPVLFAGKKKYYGIPHESKPNFNKKLFIWGVETVKWEQSKDMLKETIRDISQINLNRVVKTIVWRPDKNNKSLRIIHQKEWEDKMEYPEVARQLSKKINISYYLNSVVSLYTRFINYDELFQPPSEIVLGVLKKLKDGNKA</sequence>
<keyword evidence="4" id="KW-0239">DNA-directed DNA polymerase</keyword>
<reference evidence="8" key="1">
    <citation type="submission" date="2022-08" db="EMBL/GenBank/DDBJ databases">
        <authorList>
            <person name="Kallberg Y."/>
            <person name="Tangrot J."/>
            <person name="Rosling A."/>
        </authorList>
    </citation>
    <scope>NUCLEOTIDE SEQUENCE</scope>
    <source>
        <strain evidence="8">Wild A</strain>
    </source>
</reference>
<keyword evidence="9" id="KW-1185">Reference proteome</keyword>
<dbReference type="GO" id="GO:0006261">
    <property type="term" value="P:DNA-templated DNA replication"/>
    <property type="evidence" value="ECO:0007669"/>
    <property type="project" value="TreeGrafter"/>
</dbReference>
<dbReference type="Pfam" id="PF00136">
    <property type="entry name" value="DNA_pol_B"/>
    <property type="match status" value="1"/>
</dbReference>
<dbReference type="InterPro" id="IPR006134">
    <property type="entry name" value="DNA-dir_DNA_pol_B_multi_dom"/>
</dbReference>
<gene>
    <name evidence="8" type="ORF">FWILDA_LOCUS6201</name>
</gene>
<dbReference type="InterPro" id="IPR043502">
    <property type="entry name" value="DNA/RNA_pol_sf"/>
</dbReference>
<evidence type="ECO:0000256" key="5">
    <source>
        <dbReference type="ARBA" id="ARBA00023125"/>
    </source>
</evidence>
<evidence type="ECO:0000256" key="6">
    <source>
        <dbReference type="ARBA" id="ARBA00049244"/>
    </source>
</evidence>
<evidence type="ECO:0000256" key="4">
    <source>
        <dbReference type="ARBA" id="ARBA00022932"/>
    </source>
</evidence>
<keyword evidence="3" id="KW-0548">Nucleotidyltransferase</keyword>
<feature type="domain" description="DNA-directed DNA polymerase family B multifunctional" evidence="7">
    <location>
        <begin position="13"/>
        <end position="172"/>
    </location>
</feature>
<protein>
    <recommendedName>
        <fullName evidence="1">DNA-directed DNA polymerase</fullName>
        <ecNumber evidence="1">2.7.7.7</ecNumber>
    </recommendedName>
</protein>
<evidence type="ECO:0000256" key="3">
    <source>
        <dbReference type="ARBA" id="ARBA00022695"/>
    </source>
</evidence>
<keyword evidence="2" id="KW-0808">Transferase</keyword>